<name>A0A9D4R2T0_DREPO</name>
<comment type="caution">
    <text evidence="2">The sequence shown here is derived from an EMBL/GenBank/DDBJ whole genome shotgun (WGS) entry which is preliminary data.</text>
</comment>
<protein>
    <submittedName>
        <fullName evidence="2">Uncharacterized protein</fullName>
    </submittedName>
</protein>
<organism evidence="2 3">
    <name type="scientific">Dreissena polymorpha</name>
    <name type="common">Zebra mussel</name>
    <name type="synonym">Mytilus polymorpha</name>
    <dbReference type="NCBI Taxonomy" id="45954"/>
    <lineage>
        <taxon>Eukaryota</taxon>
        <taxon>Metazoa</taxon>
        <taxon>Spiralia</taxon>
        <taxon>Lophotrochozoa</taxon>
        <taxon>Mollusca</taxon>
        <taxon>Bivalvia</taxon>
        <taxon>Autobranchia</taxon>
        <taxon>Heteroconchia</taxon>
        <taxon>Euheterodonta</taxon>
        <taxon>Imparidentia</taxon>
        <taxon>Neoheterodontei</taxon>
        <taxon>Myida</taxon>
        <taxon>Dreissenoidea</taxon>
        <taxon>Dreissenidae</taxon>
        <taxon>Dreissena</taxon>
    </lineage>
</organism>
<evidence type="ECO:0000313" key="3">
    <source>
        <dbReference type="Proteomes" id="UP000828390"/>
    </source>
</evidence>
<dbReference type="AlphaFoldDB" id="A0A9D4R2T0"/>
<accession>A0A9D4R2T0</accession>
<feature type="region of interest" description="Disordered" evidence="1">
    <location>
        <begin position="126"/>
        <end position="183"/>
    </location>
</feature>
<proteinExistence type="predicted"/>
<gene>
    <name evidence="2" type="ORF">DPMN_094354</name>
</gene>
<evidence type="ECO:0000313" key="2">
    <source>
        <dbReference type="EMBL" id="KAH3851867.1"/>
    </source>
</evidence>
<keyword evidence="3" id="KW-1185">Reference proteome</keyword>
<feature type="compositionally biased region" description="Polar residues" evidence="1">
    <location>
        <begin position="150"/>
        <end position="167"/>
    </location>
</feature>
<dbReference type="Proteomes" id="UP000828390">
    <property type="component" value="Unassembled WGS sequence"/>
</dbReference>
<reference evidence="2" key="1">
    <citation type="journal article" date="2019" name="bioRxiv">
        <title>The Genome of the Zebra Mussel, Dreissena polymorpha: A Resource for Invasive Species Research.</title>
        <authorList>
            <person name="McCartney M.A."/>
            <person name="Auch B."/>
            <person name="Kono T."/>
            <person name="Mallez S."/>
            <person name="Zhang Y."/>
            <person name="Obille A."/>
            <person name="Becker A."/>
            <person name="Abrahante J.E."/>
            <person name="Garbe J."/>
            <person name="Badalamenti J.P."/>
            <person name="Herman A."/>
            <person name="Mangelson H."/>
            <person name="Liachko I."/>
            <person name="Sullivan S."/>
            <person name="Sone E.D."/>
            <person name="Koren S."/>
            <person name="Silverstein K.A.T."/>
            <person name="Beckman K.B."/>
            <person name="Gohl D.M."/>
        </authorList>
    </citation>
    <scope>NUCLEOTIDE SEQUENCE</scope>
    <source>
        <strain evidence="2">Duluth1</strain>
        <tissue evidence="2">Whole animal</tissue>
    </source>
</reference>
<dbReference type="EMBL" id="JAIWYP010000003">
    <property type="protein sequence ID" value="KAH3851867.1"/>
    <property type="molecule type" value="Genomic_DNA"/>
</dbReference>
<feature type="compositionally biased region" description="Low complexity" evidence="1">
    <location>
        <begin position="136"/>
        <end position="149"/>
    </location>
</feature>
<reference evidence="2" key="2">
    <citation type="submission" date="2020-11" db="EMBL/GenBank/DDBJ databases">
        <authorList>
            <person name="McCartney M.A."/>
            <person name="Auch B."/>
            <person name="Kono T."/>
            <person name="Mallez S."/>
            <person name="Becker A."/>
            <person name="Gohl D.M."/>
            <person name="Silverstein K.A.T."/>
            <person name="Koren S."/>
            <person name="Bechman K.B."/>
            <person name="Herman A."/>
            <person name="Abrahante J.E."/>
            <person name="Garbe J."/>
        </authorList>
    </citation>
    <scope>NUCLEOTIDE SEQUENCE</scope>
    <source>
        <strain evidence="2">Duluth1</strain>
        <tissue evidence="2">Whole animal</tissue>
    </source>
</reference>
<sequence length="183" mass="19851">MFSTSSAFPASVFCRNITSFEKGFYTRTLHVGFVFKFTSVAAINSWWVPSRDLFDSTTKSPTRLSSPYCLSTNTSMTASVPPGTVTSSATHTFLAFSSVALLTHGISTPFRTSKFLLNRMSTGPLSFEPRTTYPNRTSSSISATTASRSNVTGQTSSLETPIPNSFIGTPLDPTRLTDPRNFG</sequence>
<evidence type="ECO:0000256" key="1">
    <source>
        <dbReference type="SAM" id="MobiDB-lite"/>
    </source>
</evidence>